<dbReference type="OrthoDB" id="10383718at2759"/>
<dbReference type="AlphaFoldDB" id="A0A9P8VFE8"/>
<comment type="caution">
    <text evidence="1">The sequence shown here is derived from an EMBL/GenBank/DDBJ whole genome shotgun (WGS) entry which is preliminary data.</text>
</comment>
<reference evidence="1" key="1">
    <citation type="journal article" date="2021" name="Nat. Commun.">
        <title>Genetic determinants of endophytism in the Arabidopsis root mycobiome.</title>
        <authorList>
            <person name="Mesny F."/>
            <person name="Miyauchi S."/>
            <person name="Thiergart T."/>
            <person name="Pickel B."/>
            <person name="Atanasova L."/>
            <person name="Karlsson M."/>
            <person name="Huettel B."/>
            <person name="Barry K.W."/>
            <person name="Haridas S."/>
            <person name="Chen C."/>
            <person name="Bauer D."/>
            <person name="Andreopoulos W."/>
            <person name="Pangilinan J."/>
            <person name="LaButti K."/>
            <person name="Riley R."/>
            <person name="Lipzen A."/>
            <person name="Clum A."/>
            <person name="Drula E."/>
            <person name="Henrissat B."/>
            <person name="Kohler A."/>
            <person name="Grigoriev I.V."/>
            <person name="Martin F.M."/>
            <person name="Hacquard S."/>
        </authorList>
    </citation>
    <scope>NUCLEOTIDE SEQUENCE</scope>
    <source>
        <strain evidence="1">MPI-SDFR-AT-0117</strain>
    </source>
</reference>
<keyword evidence="2" id="KW-1185">Reference proteome</keyword>
<dbReference type="EMBL" id="JAGSXJ010000007">
    <property type="protein sequence ID" value="KAH6689862.1"/>
    <property type="molecule type" value="Genomic_DNA"/>
</dbReference>
<evidence type="ECO:0000313" key="2">
    <source>
        <dbReference type="Proteomes" id="UP000770015"/>
    </source>
</evidence>
<name>A0A9P8VFE8_9PEZI</name>
<proteinExistence type="predicted"/>
<sequence>MMCAHLFPGSDFRRVKQSINKDSNHWACQNCNSKHAVSNDDIPGQRTYHCPNGWGEDHKSVWESVTDGTLYGFQPRHSEILLKYSRMYHRLSLRKQTYFHNLLQPFTGTVYFGNPPPRTDIWPLKLPEWYIPPATQPRRKMRMIVRPRILLQPPSRPGRKQTRRLVIGYTWMYVAEGEGPAKAQDLDGYQVCPHSKYMLDANNRYNGKPNSLDHTFTQQVQRAFAQPGREPSQHSHWCPVCLVDYSIEASTESRVAVVRAWYDLPSEDASGDPHLVDDAQLDYSRFYHKDRLWGGIYELYENGEAVEKRLPTRRSLWKKTKVNLADKAKGLHLKEHIHAKKVALYRNALNPGHHDVLKKMLDGRQEIAA</sequence>
<accession>A0A9P8VFE8</accession>
<evidence type="ECO:0000313" key="1">
    <source>
        <dbReference type="EMBL" id="KAH6689862.1"/>
    </source>
</evidence>
<dbReference type="Proteomes" id="UP000770015">
    <property type="component" value="Unassembled WGS sequence"/>
</dbReference>
<protein>
    <submittedName>
        <fullName evidence="1">Uncharacterized protein</fullName>
    </submittedName>
</protein>
<gene>
    <name evidence="1" type="ORF">F5X68DRAFT_230464</name>
</gene>
<organism evidence="1 2">
    <name type="scientific">Plectosphaerella plurivora</name>
    <dbReference type="NCBI Taxonomy" id="936078"/>
    <lineage>
        <taxon>Eukaryota</taxon>
        <taxon>Fungi</taxon>
        <taxon>Dikarya</taxon>
        <taxon>Ascomycota</taxon>
        <taxon>Pezizomycotina</taxon>
        <taxon>Sordariomycetes</taxon>
        <taxon>Hypocreomycetidae</taxon>
        <taxon>Glomerellales</taxon>
        <taxon>Plectosphaerellaceae</taxon>
        <taxon>Plectosphaerella</taxon>
    </lineage>
</organism>